<dbReference type="AlphaFoldDB" id="A0A3A1R5X5"/>
<dbReference type="Gene3D" id="3.40.50.1820">
    <property type="entry name" value="alpha/beta hydrolase"/>
    <property type="match status" value="1"/>
</dbReference>
<protein>
    <submittedName>
        <fullName evidence="2">Alpha/beta hydrolase</fullName>
    </submittedName>
</protein>
<keyword evidence="3" id="KW-1185">Reference proteome</keyword>
<dbReference type="PRINTS" id="PR00111">
    <property type="entry name" value="ABHYDROLASE"/>
</dbReference>
<dbReference type="InterPro" id="IPR000639">
    <property type="entry name" value="Epox_hydrolase-like"/>
</dbReference>
<proteinExistence type="predicted"/>
<dbReference type="PANTHER" id="PTHR43798">
    <property type="entry name" value="MONOACYLGLYCEROL LIPASE"/>
    <property type="match status" value="1"/>
</dbReference>
<comment type="caution">
    <text evidence="2">The sequence shown here is derived from an EMBL/GenBank/DDBJ whole genome shotgun (WGS) entry which is preliminary data.</text>
</comment>
<dbReference type="OrthoDB" id="9776853at2"/>
<accession>A0A3A1R5X5</accession>
<dbReference type="GO" id="GO:0016020">
    <property type="term" value="C:membrane"/>
    <property type="evidence" value="ECO:0007669"/>
    <property type="project" value="TreeGrafter"/>
</dbReference>
<evidence type="ECO:0000259" key="1">
    <source>
        <dbReference type="Pfam" id="PF00561"/>
    </source>
</evidence>
<dbReference type="RefSeq" id="WP_119545313.1">
    <property type="nucleotide sequence ID" value="NZ_QXIR01000002.1"/>
</dbReference>
<name>A0A3A1R5X5_9BACI</name>
<dbReference type="SUPFAM" id="SSF53474">
    <property type="entry name" value="alpha/beta-Hydrolases"/>
    <property type="match status" value="1"/>
</dbReference>
<dbReference type="InterPro" id="IPR029058">
    <property type="entry name" value="AB_hydrolase_fold"/>
</dbReference>
<dbReference type="PRINTS" id="PR00412">
    <property type="entry name" value="EPOXHYDRLASE"/>
</dbReference>
<dbReference type="InterPro" id="IPR050266">
    <property type="entry name" value="AB_hydrolase_sf"/>
</dbReference>
<dbReference type="EMBL" id="QXIR01000002">
    <property type="protein sequence ID" value="RIW38415.1"/>
    <property type="molecule type" value="Genomic_DNA"/>
</dbReference>
<feature type="domain" description="AB hydrolase-1" evidence="1">
    <location>
        <begin position="14"/>
        <end position="235"/>
    </location>
</feature>
<evidence type="ECO:0000313" key="2">
    <source>
        <dbReference type="EMBL" id="RIW38415.1"/>
    </source>
</evidence>
<dbReference type="Proteomes" id="UP000265801">
    <property type="component" value="Unassembled WGS sequence"/>
</dbReference>
<dbReference type="Pfam" id="PF00561">
    <property type="entry name" value="Abhydrolase_1"/>
    <property type="match status" value="1"/>
</dbReference>
<keyword evidence="2" id="KW-0378">Hydrolase</keyword>
<organism evidence="2 3">
    <name type="scientific">Bacillus salacetis</name>
    <dbReference type="NCBI Taxonomy" id="2315464"/>
    <lineage>
        <taxon>Bacteria</taxon>
        <taxon>Bacillati</taxon>
        <taxon>Bacillota</taxon>
        <taxon>Bacilli</taxon>
        <taxon>Bacillales</taxon>
        <taxon>Bacillaceae</taxon>
        <taxon>Bacillus</taxon>
    </lineage>
</organism>
<dbReference type="InterPro" id="IPR000073">
    <property type="entry name" value="AB_hydrolase_1"/>
</dbReference>
<reference evidence="2 3" key="1">
    <citation type="submission" date="2018-09" db="EMBL/GenBank/DDBJ databases">
        <title>Bacillus saliacetes sp. nov., isolated from Thai shrimp paste (Ka-pi).</title>
        <authorList>
            <person name="Daroonpunt R."/>
            <person name="Tanasupawat S."/>
            <person name="Yiamsombut S."/>
        </authorList>
    </citation>
    <scope>NUCLEOTIDE SEQUENCE [LARGE SCALE GENOMIC DNA]</scope>
    <source>
        <strain evidence="2 3">SKP7-4</strain>
    </source>
</reference>
<evidence type="ECO:0000313" key="3">
    <source>
        <dbReference type="Proteomes" id="UP000265801"/>
    </source>
</evidence>
<dbReference type="GO" id="GO:0016787">
    <property type="term" value="F:hydrolase activity"/>
    <property type="evidence" value="ECO:0007669"/>
    <property type="project" value="UniProtKB-KW"/>
</dbReference>
<gene>
    <name evidence="2" type="ORF">D3H55_02440</name>
</gene>
<sequence>MLHYKTYIKDDFSPWVTFVHGAGGSSSIWFKQIKDFKKEFNILLIDLRGHGKSSKARWRKGDSFVHVADEVIDVLDHLGISKSHFIGISLGTIVVQTLARKHSDRLSSMILAGAVIQLNLRTKFLLAVGNAFKFILPYMWLYKLFAWIIMPRSTHIESRYTFVKQARKMCQKEFIRWFGLTRSINPYLKNLQMDSKGIPTLFIMGEEDHLFLTPVKELVSKQQELDLHTIKDSGHVCNIDQPEKFNYITLNYLKKLNVIPASFLLHFAVFM</sequence>
<dbReference type="PANTHER" id="PTHR43798:SF33">
    <property type="entry name" value="HYDROLASE, PUTATIVE (AFU_ORTHOLOGUE AFUA_2G14860)-RELATED"/>
    <property type="match status" value="1"/>
</dbReference>